<name>A0A518BSA8_9BACT</name>
<dbReference type="EMBL" id="CP036287">
    <property type="protein sequence ID" value="QDU69854.1"/>
    <property type="molecule type" value="Genomic_DNA"/>
</dbReference>
<keyword evidence="2" id="KW-0805">Transcription regulation</keyword>
<sequence length="167" mass="18607">MRCVPRILTARNAQMGGPLNADDVADLAQDALLRLWKKLGTFAGRSSLEAWAYGFCSLELMNELRRAQRRPRGLPVEAGAEVEPAAPSVDLDAGLMREEGEAWLANLPERERQIVRLRHFEGLEATQIASSIGISVSSVKTHYYRALEKLRRWIPDPDAPSADKERG</sequence>
<dbReference type="SUPFAM" id="SSF88659">
    <property type="entry name" value="Sigma3 and sigma4 domains of RNA polymerase sigma factors"/>
    <property type="match status" value="1"/>
</dbReference>
<dbReference type="GO" id="GO:0006352">
    <property type="term" value="P:DNA-templated transcription initiation"/>
    <property type="evidence" value="ECO:0007669"/>
    <property type="project" value="InterPro"/>
</dbReference>
<evidence type="ECO:0000313" key="8">
    <source>
        <dbReference type="Proteomes" id="UP000316921"/>
    </source>
</evidence>
<dbReference type="AlphaFoldDB" id="A0A518BSA8"/>
<dbReference type="Gene3D" id="1.10.1740.10">
    <property type="match status" value="1"/>
</dbReference>
<dbReference type="PANTHER" id="PTHR43133">
    <property type="entry name" value="RNA POLYMERASE ECF-TYPE SIGMA FACTO"/>
    <property type="match status" value="1"/>
</dbReference>
<dbReference type="InterPro" id="IPR000792">
    <property type="entry name" value="Tscrpt_reg_LuxR_C"/>
</dbReference>
<dbReference type="Pfam" id="PF08281">
    <property type="entry name" value="Sigma70_r4_2"/>
    <property type="match status" value="1"/>
</dbReference>
<dbReference type="GO" id="GO:0003677">
    <property type="term" value="F:DNA binding"/>
    <property type="evidence" value="ECO:0007669"/>
    <property type="project" value="UniProtKB-KW"/>
</dbReference>
<evidence type="ECO:0000256" key="5">
    <source>
        <dbReference type="ARBA" id="ARBA00023163"/>
    </source>
</evidence>
<evidence type="ECO:0000256" key="2">
    <source>
        <dbReference type="ARBA" id="ARBA00023015"/>
    </source>
</evidence>
<dbReference type="InterPro" id="IPR039425">
    <property type="entry name" value="RNA_pol_sigma-70-like"/>
</dbReference>
<reference evidence="7 8" key="1">
    <citation type="submission" date="2019-02" db="EMBL/GenBank/DDBJ databases">
        <title>Deep-cultivation of Planctomycetes and their phenomic and genomic characterization uncovers novel biology.</title>
        <authorList>
            <person name="Wiegand S."/>
            <person name="Jogler M."/>
            <person name="Boedeker C."/>
            <person name="Pinto D."/>
            <person name="Vollmers J."/>
            <person name="Rivas-Marin E."/>
            <person name="Kohn T."/>
            <person name="Peeters S.H."/>
            <person name="Heuer A."/>
            <person name="Rast P."/>
            <person name="Oberbeckmann S."/>
            <person name="Bunk B."/>
            <person name="Jeske O."/>
            <person name="Meyerdierks A."/>
            <person name="Storesund J.E."/>
            <person name="Kallscheuer N."/>
            <person name="Luecker S."/>
            <person name="Lage O.M."/>
            <person name="Pohl T."/>
            <person name="Merkel B.J."/>
            <person name="Hornburger P."/>
            <person name="Mueller R.-W."/>
            <person name="Bruemmer F."/>
            <person name="Labrenz M."/>
            <person name="Spormann A.M."/>
            <person name="Op den Camp H."/>
            <person name="Overmann J."/>
            <person name="Amann R."/>
            <person name="Jetten M.S.M."/>
            <person name="Mascher T."/>
            <person name="Medema M.H."/>
            <person name="Devos D.P."/>
            <person name="Kaster A.-K."/>
            <person name="Ovreas L."/>
            <person name="Rohde M."/>
            <person name="Galperin M.Y."/>
            <person name="Jogler C."/>
        </authorList>
    </citation>
    <scope>NUCLEOTIDE SEQUENCE [LARGE SCALE GENOMIC DNA]</scope>
    <source>
        <strain evidence="7 8">Pla133</strain>
    </source>
</reference>
<dbReference type="NCBIfam" id="TIGR02937">
    <property type="entry name" value="sigma70-ECF"/>
    <property type="match status" value="1"/>
</dbReference>
<keyword evidence="5" id="KW-0804">Transcription</keyword>
<organism evidence="7 8">
    <name type="scientific">Engelhardtia mirabilis</name>
    <dbReference type="NCBI Taxonomy" id="2528011"/>
    <lineage>
        <taxon>Bacteria</taxon>
        <taxon>Pseudomonadati</taxon>
        <taxon>Planctomycetota</taxon>
        <taxon>Planctomycetia</taxon>
        <taxon>Planctomycetia incertae sedis</taxon>
        <taxon>Engelhardtia</taxon>
    </lineage>
</organism>
<dbReference type="Pfam" id="PF04542">
    <property type="entry name" value="Sigma70_r2"/>
    <property type="match status" value="1"/>
</dbReference>
<dbReference type="GO" id="GO:0016987">
    <property type="term" value="F:sigma factor activity"/>
    <property type="evidence" value="ECO:0007669"/>
    <property type="project" value="UniProtKB-KW"/>
</dbReference>
<keyword evidence="8" id="KW-1185">Reference proteome</keyword>
<dbReference type="SUPFAM" id="SSF88946">
    <property type="entry name" value="Sigma2 domain of RNA polymerase sigma factors"/>
    <property type="match status" value="1"/>
</dbReference>
<dbReference type="Gene3D" id="1.10.10.10">
    <property type="entry name" value="Winged helix-like DNA-binding domain superfamily/Winged helix DNA-binding domain"/>
    <property type="match status" value="1"/>
</dbReference>
<evidence type="ECO:0000256" key="3">
    <source>
        <dbReference type="ARBA" id="ARBA00023082"/>
    </source>
</evidence>
<dbReference type="InterPro" id="IPR013325">
    <property type="entry name" value="RNA_pol_sigma_r2"/>
</dbReference>
<evidence type="ECO:0000256" key="4">
    <source>
        <dbReference type="ARBA" id="ARBA00023125"/>
    </source>
</evidence>
<proteinExistence type="inferred from homology"/>
<accession>A0A518BSA8</accession>
<dbReference type="PROSITE" id="PS00622">
    <property type="entry name" value="HTH_LUXR_1"/>
    <property type="match status" value="1"/>
</dbReference>
<dbReference type="InterPro" id="IPR013249">
    <property type="entry name" value="RNA_pol_sigma70_r4_t2"/>
</dbReference>
<keyword evidence="4" id="KW-0238">DNA-binding</keyword>
<comment type="similarity">
    <text evidence="1">Belongs to the sigma-70 factor family. ECF subfamily.</text>
</comment>
<evidence type="ECO:0000259" key="6">
    <source>
        <dbReference type="PROSITE" id="PS00622"/>
    </source>
</evidence>
<dbReference type="InterPro" id="IPR014284">
    <property type="entry name" value="RNA_pol_sigma-70_dom"/>
</dbReference>
<protein>
    <submittedName>
        <fullName evidence="7">ECF RNA polymerase sigma factor SigG</fullName>
    </submittedName>
</protein>
<dbReference type="InterPro" id="IPR013324">
    <property type="entry name" value="RNA_pol_sigma_r3/r4-like"/>
</dbReference>
<dbReference type="PANTHER" id="PTHR43133:SF8">
    <property type="entry name" value="RNA POLYMERASE SIGMA FACTOR HI_1459-RELATED"/>
    <property type="match status" value="1"/>
</dbReference>
<feature type="domain" description="HTH luxR-type" evidence="6">
    <location>
        <begin position="122"/>
        <end position="149"/>
    </location>
</feature>
<dbReference type="KEGG" id="pbap:Pla133_49770"/>
<dbReference type="InterPro" id="IPR036388">
    <property type="entry name" value="WH-like_DNA-bd_sf"/>
</dbReference>
<evidence type="ECO:0000256" key="1">
    <source>
        <dbReference type="ARBA" id="ARBA00010641"/>
    </source>
</evidence>
<dbReference type="InterPro" id="IPR007627">
    <property type="entry name" value="RNA_pol_sigma70_r2"/>
</dbReference>
<gene>
    <name evidence="7" type="primary">sigG_2</name>
    <name evidence="7" type="ORF">Pla133_49770</name>
</gene>
<dbReference type="Proteomes" id="UP000316921">
    <property type="component" value="Chromosome"/>
</dbReference>
<evidence type="ECO:0000313" key="7">
    <source>
        <dbReference type="EMBL" id="QDU69854.1"/>
    </source>
</evidence>
<keyword evidence="3" id="KW-0731">Sigma factor</keyword>